<evidence type="ECO:0000313" key="13">
    <source>
        <dbReference type="Proteomes" id="UP000276133"/>
    </source>
</evidence>
<dbReference type="SMART" id="SM00399">
    <property type="entry name" value="ZnF_C4"/>
    <property type="match status" value="1"/>
</dbReference>
<dbReference type="PANTHER" id="PTHR24082">
    <property type="entry name" value="NUCLEAR HORMONE RECEPTOR"/>
    <property type="match status" value="1"/>
</dbReference>
<dbReference type="PROSITE" id="PS51030">
    <property type="entry name" value="NUCLEAR_REC_DBD_2"/>
    <property type="match status" value="1"/>
</dbReference>
<dbReference type="GO" id="GO:0000122">
    <property type="term" value="P:negative regulation of transcription by RNA polymerase II"/>
    <property type="evidence" value="ECO:0007669"/>
    <property type="project" value="TreeGrafter"/>
</dbReference>
<dbReference type="Gene3D" id="3.30.50.10">
    <property type="entry name" value="Erythroid Transcription Factor GATA-1, subunit A"/>
    <property type="match status" value="1"/>
</dbReference>
<dbReference type="SUPFAM" id="SSF57716">
    <property type="entry name" value="Glucocorticoid receptor-like (DNA-binding domain)"/>
    <property type="match status" value="1"/>
</dbReference>
<dbReference type="GO" id="GO:0030154">
    <property type="term" value="P:cell differentiation"/>
    <property type="evidence" value="ECO:0007669"/>
    <property type="project" value="TreeGrafter"/>
</dbReference>
<dbReference type="Gene3D" id="1.10.565.10">
    <property type="entry name" value="Retinoid X Receptor"/>
    <property type="match status" value="1"/>
</dbReference>
<evidence type="ECO:0000259" key="11">
    <source>
        <dbReference type="PROSITE" id="PS51030"/>
    </source>
</evidence>
<feature type="domain" description="Nuclear receptor" evidence="11">
    <location>
        <begin position="63"/>
        <end position="138"/>
    </location>
</feature>
<dbReference type="GO" id="GO:0009755">
    <property type="term" value="P:hormone-mediated signaling pathway"/>
    <property type="evidence" value="ECO:0007669"/>
    <property type="project" value="TreeGrafter"/>
</dbReference>
<evidence type="ECO:0000256" key="5">
    <source>
        <dbReference type="ARBA" id="ARBA00023015"/>
    </source>
</evidence>
<dbReference type="FunFam" id="3.30.50.10:FF:000030">
    <property type="entry name" value="Nuclear Hormone Receptor family"/>
    <property type="match status" value="1"/>
</dbReference>
<keyword evidence="5" id="KW-0805">Transcription regulation</keyword>
<evidence type="ECO:0000256" key="9">
    <source>
        <dbReference type="ARBA" id="ARBA00023242"/>
    </source>
</evidence>
<keyword evidence="4" id="KW-0862">Zinc</keyword>
<dbReference type="STRING" id="10195.A0A3M7QAB6"/>
<evidence type="ECO:0000256" key="7">
    <source>
        <dbReference type="ARBA" id="ARBA00023163"/>
    </source>
</evidence>
<keyword evidence="8" id="KW-0675">Receptor</keyword>
<dbReference type="Proteomes" id="UP000276133">
    <property type="component" value="Unassembled WGS sequence"/>
</dbReference>
<dbReference type="GO" id="GO:0004879">
    <property type="term" value="F:nuclear receptor activity"/>
    <property type="evidence" value="ECO:0007669"/>
    <property type="project" value="TreeGrafter"/>
</dbReference>
<proteinExistence type="inferred from homology"/>
<keyword evidence="13" id="KW-1185">Reference proteome</keyword>
<dbReference type="PROSITE" id="PS00031">
    <property type="entry name" value="NUCLEAR_REC_DBD_1"/>
    <property type="match status" value="1"/>
</dbReference>
<evidence type="ECO:0000256" key="2">
    <source>
        <dbReference type="ARBA" id="ARBA00022723"/>
    </source>
</evidence>
<comment type="similarity">
    <text evidence="1">Belongs to the nuclear hormone receptor family.</text>
</comment>
<organism evidence="12 13">
    <name type="scientific">Brachionus plicatilis</name>
    <name type="common">Marine rotifer</name>
    <name type="synonym">Brachionus muelleri</name>
    <dbReference type="NCBI Taxonomy" id="10195"/>
    <lineage>
        <taxon>Eukaryota</taxon>
        <taxon>Metazoa</taxon>
        <taxon>Spiralia</taxon>
        <taxon>Gnathifera</taxon>
        <taxon>Rotifera</taxon>
        <taxon>Eurotatoria</taxon>
        <taxon>Monogononta</taxon>
        <taxon>Pseudotrocha</taxon>
        <taxon>Ploima</taxon>
        <taxon>Brachionidae</taxon>
        <taxon>Brachionus</taxon>
    </lineage>
</organism>
<sequence length="451" mass="52801">MFDINKNESNDFYTLSVKDLAVKKNKRHRQQNESCSDSSSPKNHELTVEEQTKQKPKPSTFNFGKCKVCKDKATGIHYGIPSCEGCKGFFKRSIEKNEKYVCYFGYKCVITPKQRKRCKYCRWRSCLAAGMSFEGIKMGRIPKIEKERVKYLTQENSDDEDIENKQLDTNQNDARVEQIRMSLKSLLNLNPSLDLFRTLNPYSLIPRTSFSELCISNHTENSIFVLTLMKDRCYQLFKSGTDDFQHQYERALRLIEKKFDCSIFSYTQTLEDVWKAFCLMTSEFTRRMVSITKVCPGFDKFDSNDLGLIINDRLFVCYGLCVSKLFIDDEFYAMLDANTQLSHYWMDKLFGLSVSQKIFSYHAKLNNFRLTDTEISLIIPWLCTKDVQVSNVELLNELNTYYTQVLLYELNLNQRTPEFYTELSQHLEISKEINVLVKNTSFEDIISRNLD</sequence>
<comment type="caution">
    <text evidence="12">The sequence shown here is derived from an EMBL/GenBank/DDBJ whole genome shotgun (WGS) entry which is preliminary data.</text>
</comment>
<dbReference type="InterPro" id="IPR013088">
    <property type="entry name" value="Znf_NHR/GATA"/>
</dbReference>
<dbReference type="Pfam" id="PF00105">
    <property type="entry name" value="zf-C4"/>
    <property type="match status" value="1"/>
</dbReference>
<feature type="region of interest" description="Disordered" evidence="10">
    <location>
        <begin position="24"/>
        <end position="56"/>
    </location>
</feature>
<dbReference type="InterPro" id="IPR035500">
    <property type="entry name" value="NHR-like_dom_sf"/>
</dbReference>
<keyword evidence="2" id="KW-0479">Metal-binding</keyword>
<dbReference type="InterPro" id="IPR050234">
    <property type="entry name" value="Nuclear_hormone_rcpt_NR1"/>
</dbReference>
<dbReference type="PRINTS" id="PR00047">
    <property type="entry name" value="STROIDFINGER"/>
</dbReference>
<dbReference type="CDD" id="cd06916">
    <property type="entry name" value="NR_DBD_like"/>
    <property type="match status" value="1"/>
</dbReference>
<dbReference type="OrthoDB" id="5771769at2759"/>
<evidence type="ECO:0000256" key="10">
    <source>
        <dbReference type="SAM" id="MobiDB-lite"/>
    </source>
</evidence>
<dbReference type="AlphaFoldDB" id="A0A3M7QAB6"/>
<evidence type="ECO:0000256" key="1">
    <source>
        <dbReference type="ARBA" id="ARBA00005993"/>
    </source>
</evidence>
<dbReference type="GO" id="GO:0045944">
    <property type="term" value="P:positive regulation of transcription by RNA polymerase II"/>
    <property type="evidence" value="ECO:0007669"/>
    <property type="project" value="TreeGrafter"/>
</dbReference>
<feature type="compositionally biased region" description="Polar residues" evidence="10">
    <location>
        <begin position="32"/>
        <end position="41"/>
    </location>
</feature>
<keyword evidence="6" id="KW-0238">DNA-binding</keyword>
<evidence type="ECO:0000313" key="12">
    <source>
        <dbReference type="EMBL" id="RNA07928.1"/>
    </source>
</evidence>
<evidence type="ECO:0000256" key="4">
    <source>
        <dbReference type="ARBA" id="ARBA00022833"/>
    </source>
</evidence>
<dbReference type="InterPro" id="IPR001628">
    <property type="entry name" value="Znf_hrmn_rcpt"/>
</dbReference>
<evidence type="ECO:0000256" key="6">
    <source>
        <dbReference type="ARBA" id="ARBA00023125"/>
    </source>
</evidence>
<reference evidence="12 13" key="1">
    <citation type="journal article" date="2018" name="Sci. Rep.">
        <title>Genomic signatures of local adaptation to the degree of environmental predictability in rotifers.</title>
        <authorList>
            <person name="Franch-Gras L."/>
            <person name="Hahn C."/>
            <person name="Garcia-Roger E.M."/>
            <person name="Carmona M.J."/>
            <person name="Serra M."/>
            <person name="Gomez A."/>
        </authorList>
    </citation>
    <scope>NUCLEOTIDE SEQUENCE [LARGE SCALE GENOMIC DNA]</scope>
    <source>
        <strain evidence="12">HYR1</strain>
    </source>
</reference>
<gene>
    <name evidence="12" type="ORF">BpHYR1_025912</name>
</gene>
<keyword evidence="7" id="KW-0804">Transcription</keyword>
<name>A0A3M7QAB6_BRAPC</name>
<accession>A0A3M7QAB6</accession>
<keyword evidence="3" id="KW-0863">Zinc-finger</keyword>
<dbReference type="PANTHER" id="PTHR24082:SF473">
    <property type="entry name" value="ECDYSONE-INDUCED PROTEIN 75B, ISOFORM B"/>
    <property type="match status" value="1"/>
</dbReference>
<dbReference type="GO" id="GO:0000978">
    <property type="term" value="F:RNA polymerase II cis-regulatory region sequence-specific DNA binding"/>
    <property type="evidence" value="ECO:0007669"/>
    <property type="project" value="TreeGrafter"/>
</dbReference>
<evidence type="ECO:0000256" key="8">
    <source>
        <dbReference type="ARBA" id="ARBA00023170"/>
    </source>
</evidence>
<keyword evidence="9" id="KW-0539">Nucleus</keyword>
<dbReference type="EMBL" id="REGN01006900">
    <property type="protein sequence ID" value="RNA07928.1"/>
    <property type="molecule type" value="Genomic_DNA"/>
</dbReference>
<protein>
    <submittedName>
        <fullName evidence="12">Ecdysone-induced 78C</fullName>
    </submittedName>
</protein>
<evidence type="ECO:0000256" key="3">
    <source>
        <dbReference type="ARBA" id="ARBA00022771"/>
    </source>
</evidence>
<dbReference type="SUPFAM" id="SSF48508">
    <property type="entry name" value="Nuclear receptor ligand-binding domain"/>
    <property type="match status" value="1"/>
</dbReference>
<feature type="compositionally biased region" description="Basic and acidic residues" evidence="10">
    <location>
        <begin position="42"/>
        <end position="53"/>
    </location>
</feature>
<dbReference type="GO" id="GO:0008270">
    <property type="term" value="F:zinc ion binding"/>
    <property type="evidence" value="ECO:0007669"/>
    <property type="project" value="UniProtKB-KW"/>
</dbReference>